<dbReference type="PROSITE" id="PS51318">
    <property type="entry name" value="TAT"/>
    <property type="match status" value="1"/>
</dbReference>
<dbReference type="PANTHER" id="PTHR12110:SF41">
    <property type="entry name" value="INOSOSE DEHYDRATASE"/>
    <property type="match status" value="1"/>
</dbReference>
<dbReference type="EMBL" id="FNQO01000002">
    <property type="protein sequence ID" value="SEA09147.1"/>
    <property type="molecule type" value="Genomic_DNA"/>
</dbReference>
<organism evidence="3 4">
    <name type="scientific">Microbulbifer marinus</name>
    <dbReference type="NCBI Taxonomy" id="658218"/>
    <lineage>
        <taxon>Bacteria</taxon>
        <taxon>Pseudomonadati</taxon>
        <taxon>Pseudomonadota</taxon>
        <taxon>Gammaproteobacteria</taxon>
        <taxon>Cellvibrionales</taxon>
        <taxon>Microbulbiferaceae</taxon>
        <taxon>Microbulbifer</taxon>
    </lineage>
</organism>
<feature type="signal peptide" evidence="1">
    <location>
        <begin position="1"/>
        <end position="28"/>
    </location>
</feature>
<protein>
    <submittedName>
        <fullName evidence="3">Sugar phosphate isomerase/epimerase</fullName>
    </submittedName>
</protein>
<keyword evidence="4" id="KW-1185">Reference proteome</keyword>
<dbReference type="STRING" id="658218.SAMN05216562_1675"/>
<reference evidence="4" key="1">
    <citation type="submission" date="2016-10" db="EMBL/GenBank/DDBJ databases">
        <authorList>
            <person name="Varghese N."/>
            <person name="Submissions S."/>
        </authorList>
    </citation>
    <scope>NUCLEOTIDE SEQUENCE [LARGE SCALE GENOMIC DNA]</scope>
    <source>
        <strain evidence="4">CGMCC 1.10657</strain>
    </source>
</reference>
<dbReference type="Gene3D" id="3.20.20.150">
    <property type="entry name" value="Divalent-metal-dependent TIM barrel enzymes"/>
    <property type="match status" value="1"/>
</dbReference>
<accession>A0A1H3YC17</accession>
<dbReference type="Proteomes" id="UP000198658">
    <property type="component" value="Unassembled WGS sequence"/>
</dbReference>
<dbReference type="SUPFAM" id="SSF51658">
    <property type="entry name" value="Xylose isomerase-like"/>
    <property type="match status" value="1"/>
</dbReference>
<feature type="domain" description="Xylose isomerase-like TIM barrel" evidence="2">
    <location>
        <begin position="65"/>
        <end position="260"/>
    </location>
</feature>
<gene>
    <name evidence="3" type="ORF">SAMN05216562_1675</name>
</gene>
<name>A0A1H3YC17_9GAMM</name>
<dbReference type="InterPro" id="IPR050312">
    <property type="entry name" value="IolE/XylAMocC-like"/>
</dbReference>
<evidence type="ECO:0000313" key="4">
    <source>
        <dbReference type="Proteomes" id="UP000198658"/>
    </source>
</evidence>
<proteinExistence type="predicted"/>
<evidence type="ECO:0000256" key="1">
    <source>
        <dbReference type="SAM" id="SignalP"/>
    </source>
</evidence>
<dbReference type="OrthoDB" id="9798407at2"/>
<dbReference type="InterPro" id="IPR013022">
    <property type="entry name" value="Xyl_isomerase-like_TIM-brl"/>
</dbReference>
<sequence>MPSGISPARRRFLSVAVAGLASTAMPMAAELACATGSRSSSTRSLPSVRGLQLYTLRAQMAQSVERTLARVAATGYRQVEFAGFFGRAPSTLRRLLGNLGLAAPAAHFPVEEMEADMSAVVGQARALGSRYVVLPWLDPSRRNIGYYRQLPDKLNRWGRMCRDAGLRLAYHNHDFEFVDAKGALPYRLLLDGTDPELVYFEMDLYWMHRAGQAPQSYFDRYPGRFPLWHLKDATAAGAMTEVGQGVIDFPRLLAQADRAGLEYGFVERDDAEDPLSSIRTSLAGVNMWKS</sequence>
<dbReference type="InterPro" id="IPR036237">
    <property type="entry name" value="Xyl_isomerase-like_sf"/>
</dbReference>
<evidence type="ECO:0000259" key="2">
    <source>
        <dbReference type="Pfam" id="PF01261"/>
    </source>
</evidence>
<evidence type="ECO:0000313" key="3">
    <source>
        <dbReference type="EMBL" id="SEA09147.1"/>
    </source>
</evidence>
<dbReference type="InterPro" id="IPR006311">
    <property type="entry name" value="TAT_signal"/>
</dbReference>
<dbReference type="RefSeq" id="WP_091387183.1">
    <property type="nucleotide sequence ID" value="NZ_FNQO01000002.1"/>
</dbReference>
<feature type="chain" id="PRO_5011719666" evidence="1">
    <location>
        <begin position="29"/>
        <end position="290"/>
    </location>
</feature>
<dbReference type="AlphaFoldDB" id="A0A1H3YC17"/>
<dbReference type="Pfam" id="PF01261">
    <property type="entry name" value="AP_endonuc_2"/>
    <property type="match status" value="1"/>
</dbReference>
<keyword evidence="1" id="KW-0732">Signal</keyword>
<dbReference type="GO" id="GO:0016853">
    <property type="term" value="F:isomerase activity"/>
    <property type="evidence" value="ECO:0007669"/>
    <property type="project" value="UniProtKB-KW"/>
</dbReference>
<dbReference type="PANTHER" id="PTHR12110">
    <property type="entry name" value="HYDROXYPYRUVATE ISOMERASE"/>
    <property type="match status" value="1"/>
</dbReference>
<keyword evidence="3" id="KW-0413">Isomerase</keyword>